<name>A0A9Q9AVJ6_9PEZI</name>
<dbReference type="PANTHER" id="PTHR11362">
    <property type="entry name" value="PHOSPHATIDYLETHANOLAMINE-BINDING PROTEIN"/>
    <property type="match status" value="1"/>
</dbReference>
<sequence length="246" mass="26715">MLFSILALAATVSAAALPEAALEERQTCRIATPAELSRARNAFLREEIIPATPAAFNPANANLIPDFRPVSALSVSYANKAVELGNKFSTLETISQPTFSFTAEPGFDPAKTKYSLIMADPDAPNSELPILSPFLHLIISDAQAECVGGQNRITVAPYMFPTPLSVAPHKYTFLIYRQPPNYVPPPMLQNLPGLRARFPLLDYVKNNNLTGPIAGNFYLEGLGNIVDLGTRRTAVEKQMSALEALQ</sequence>
<evidence type="ECO:0000313" key="3">
    <source>
        <dbReference type="Proteomes" id="UP001056384"/>
    </source>
</evidence>
<feature type="signal peptide" evidence="1">
    <location>
        <begin position="1"/>
        <end position="16"/>
    </location>
</feature>
<dbReference type="SUPFAM" id="SSF49777">
    <property type="entry name" value="PEBP-like"/>
    <property type="match status" value="1"/>
</dbReference>
<protein>
    <submittedName>
        <fullName evidence="2">Phosphatidylethanolamine-binding protein</fullName>
    </submittedName>
</protein>
<keyword evidence="3" id="KW-1185">Reference proteome</keyword>
<organism evidence="2 3">
    <name type="scientific">Septoria linicola</name>
    <dbReference type="NCBI Taxonomy" id="215465"/>
    <lineage>
        <taxon>Eukaryota</taxon>
        <taxon>Fungi</taxon>
        <taxon>Dikarya</taxon>
        <taxon>Ascomycota</taxon>
        <taxon>Pezizomycotina</taxon>
        <taxon>Dothideomycetes</taxon>
        <taxon>Dothideomycetidae</taxon>
        <taxon>Mycosphaerellales</taxon>
        <taxon>Mycosphaerellaceae</taxon>
        <taxon>Septoria</taxon>
    </lineage>
</organism>
<dbReference type="InterPro" id="IPR035810">
    <property type="entry name" value="PEBP_euk"/>
</dbReference>
<reference evidence="2" key="1">
    <citation type="submission" date="2022-06" db="EMBL/GenBank/DDBJ databases">
        <title>Complete genome sequences of two strains of the flax pathogen Septoria linicola.</title>
        <authorList>
            <person name="Lapalu N."/>
            <person name="Simon A."/>
            <person name="Demenou B."/>
            <person name="Paumier D."/>
            <person name="Guillot M.-P."/>
            <person name="Gout L."/>
            <person name="Valade R."/>
        </authorList>
    </citation>
    <scope>NUCLEOTIDE SEQUENCE</scope>
    <source>
        <strain evidence="2">SE15195</strain>
    </source>
</reference>
<evidence type="ECO:0000313" key="2">
    <source>
        <dbReference type="EMBL" id="USW53335.1"/>
    </source>
</evidence>
<dbReference type="AlphaFoldDB" id="A0A9Q9AVJ6"/>
<dbReference type="InterPro" id="IPR036610">
    <property type="entry name" value="PEBP-like_sf"/>
</dbReference>
<gene>
    <name evidence="2" type="ORF">Slin15195_G066540</name>
</gene>
<accession>A0A9Q9AVJ6</accession>
<dbReference type="EMBL" id="CP099422">
    <property type="protein sequence ID" value="USW53335.1"/>
    <property type="molecule type" value="Genomic_DNA"/>
</dbReference>
<keyword evidence="1" id="KW-0732">Signal</keyword>
<proteinExistence type="predicted"/>
<dbReference type="Proteomes" id="UP001056384">
    <property type="component" value="Chromosome 5"/>
</dbReference>
<dbReference type="Gene3D" id="3.90.280.10">
    <property type="entry name" value="PEBP-like"/>
    <property type="match status" value="1"/>
</dbReference>
<feature type="chain" id="PRO_5040236911" evidence="1">
    <location>
        <begin position="17"/>
        <end position="246"/>
    </location>
</feature>
<dbReference type="Pfam" id="PF01161">
    <property type="entry name" value="PBP"/>
    <property type="match status" value="1"/>
</dbReference>
<dbReference type="PANTHER" id="PTHR11362:SF82">
    <property type="entry name" value="PHOSPHATIDYLETHANOLAMINE-BINDING PROTEIN 4"/>
    <property type="match status" value="1"/>
</dbReference>
<dbReference type="CDD" id="cd00866">
    <property type="entry name" value="PEBP_euk"/>
    <property type="match status" value="1"/>
</dbReference>
<dbReference type="InterPro" id="IPR008914">
    <property type="entry name" value="PEBP"/>
</dbReference>
<evidence type="ECO:0000256" key="1">
    <source>
        <dbReference type="SAM" id="SignalP"/>
    </source>
</evidence>